<dbReference type="AlphaFoldDB" id="A0A9E8LWC4"/>
<dbReference type="InterPro" id="IPR038734">
    <property type="entry name" value="YhaN_AAA"/>
</dbReference>
<dbReference type="PANTHER" id="PTHR41259">
    <property type="entry name" value="DOUBLE-STRAND BREAK REPAIR RAD50 ATPASE, PUTATIVE-RELATED"/>
    <property type="match status" value="1"/>
</dbReference>
<dbReference type="Gene3D" id="3.40.50.300">
    <property type="entry name" value="P-loop containing nucleotide triphosphate hydrolases"/>
    <property type="match status" value="2"/>
</dbReference>
<evidence type="ECO:0000313" key="3">
    <source>
        <dbReference type="EMBL" id="WAA10918.1"/>
    </source>
</evidence>
<dbReference type="EMBL" id="CP106878">
    <property type="protein sequence ID" value="WAA10918.1"/>
    <property type="molecule type" value="Genomic_DNA"/>
</dbReference>
<dbReference type="Proteomes" id="UP001164718">
    <property type="component" value="Chromosome"/>
</dbReference>
<accession>A0A9E8LWC4</accession>
<dbReference type="PROSITE" id="PS51283">
    <property type="entry name" value="DUSP"/>
    <property type="match status" value="1"/>
</dbReference>
<protein>
    <submittedName>
        <fullName evidence="3">AAA family ATPase</fullName>
    </submittedName>
</protein>
<name>A0A9E8LWC4_9BACI</name>
<dbReference type="InterPro" id="IPR027417">
    <property type="entry name" value="P-loop_NTPase"/>
</dbReference>
<sequence>MIIRKVNVQSVLHYDQFELDLGDQMALHILYGPNEAGKSTLLNLMIDGLFGGKIEGNRKDYFDTRSKLEFILEHPSLPPIHYFRKKRYSKFILVDENGKEMENERLTPYLSGFEKEQFALLFGFDHERLRSGGESLLQSGGHVGISLFESGGGIQYVQKIVNLLNDRTKELIDPSFRKGSSKLLNKSWHLYTRSIADMREKGLRGEDWHKKAKEIDEKKDELDRLQKKYEQIQLDLTKERRRQRIWKPYQDRQKIRLQLDSLQQIPILSDETVQRISDTIENYVRTKEEKAKIKSKYEQKKTIRDQIHYDHQMLSLGTEIYTMNEKLQQYISRKMKEIPEEIRSMDEWKIEAQSLLLTIAPSIRIEEAEQLRIPFSEEEAILALADEVKNIQLGLQSEKERLQEYENERTKLERELKEMEVPVDPAPFEQLIRRIQREGNLDAQIKETKREWELGKERIDRIQKDQNIWGGSLRQLSEIPIPLIETIETYEKRWDELEKERVGTEQAITEEQERYYETINQLEQIELGGYVPVEADLQNVRNRRNEHWTFVKSVWLGKENVETISKNFSDADSLAALFEQSISEADHLVDVMRKESDRSAKRANLLLQKKQTEEKIDRLKEKLAETKHRFASLTKEWNEEWKRAGIQPKSPAEMKEWLKVFYRPVLEEWKKVKDVEKRYDTLSNIKSTLFEELTVAAQSIGCEVASSNNSIETILRSIETYVKKAEEKRINLENYKKRLKDANLKQLIQKQKVEQLNDRLEKAEERWEAIREKYGHLGSNPEIARTTIEKLRKLFQILSNITRAERSVQRKKEECDAFEWQVADLAKRLSKNISDYPSIENFVRTLRETYEREREKKTTADAIRKQVQEIEMEIVENERQERELKEIVQNYMETYQCGSVEDLRTFLLQASEKKDLETKWKETEERLMEAGDFLPLEQLEREAEAIENPEMIPSRIEQLEEKSQIIESRIKDEKEPLWHLKREFETMNETKTDVVFHSQNAESYLAEVDQYWNEYVRIELAKRLLQRAIEEYRRKNETTIIHRASNFFQKLTLNQYEQLIIDYDGDIPIIVAIDRKKGKRTVREMSDGTRDQLYLSLRLAFVENHLNDSVPVPLIMDDIFVHFDDERTKATLEILHQFATKTQILYFTHHQYVVQTARTIGENVQIHHIGNTQMEPVEGSIQ</sequence>
<dbReference type="InterPro" id="IPR006615">
    <property type="entry name" value="Pept_C19_DUSP"/>
</dbReference>
<evidence type="ECO:0000256" key="1">
    <source>
        <dbReference type="SAM" id="Coils"/>
    </source>
</evidence>
<feature type="coiled-coil region" evidence="1">
    <location>
        <begin position="602"/>
        <end position="636"/>
    </location>
</feature>
<dbReference type="PANTHER" id="PTHR41259:SF1">
    <property type="entry name" value="DOUBLE-STRAND BREAK REPAIR RAD50 ATPASE, PUTATIVE-RELATED"/>
    <property type="match status" value="1"/>
</dbReference>
<feature type="coiled-coil region" evidence="1">
    <location>
        <begin position="801"/>
        <end position="828"/>
    </location>
</feature>
<proteinExistence type="predicted"/>
<reference evidence="3" key="1">
    <citation type="submission" date="2022-09" db="EMBL/GenBank/DDBJ databases">
        <title>Complete Genomes of Fervidibacillus albus and Fervidibacillus halotolerans isolated from tidal flat sediments.</title>
        <authorList>
            <person name="Kwon K.K."/>
            <person name="Yang S.-H."/>
            <person name="Park M.J."/>
            <person name="Oh H.-M."/>
        </authorList>
    </citation>
    <scope>NUCLEOTIDE SEQUENCE</scope>
    <source>
        <strain evidence="3">MEBiC13591</strain>
    </source>
</reference>
<dbReference type="SUPFAM" id="SSF52540">
    <property type="entry name" value="P-loop containing nucleoside triphosphate hydrolases"/>
    <property type="match status" value="1"/>
</dbReference>
<dbReference type="KEGG" id="faf:OE104_06285"/>
<feature type="coiled-coil region" evidence="1">
    <location>
        <begin position="860"/>
        <end position="890"/>
    </location>
</feature>
<keyword evidence="1" id="KW-0175">Coiled coil</keyword>
<feature type="coiled-coil region" evidence="1">
    <location>
        <begin position="208"/>
        <end position="242"/>
    </location>
</feature>
<dbReference type="Pfam" id="PF13514">
    <property type="entry name" value="AAA_27"/>
    <property type="match status" value="1"/>
</dbReference>
<keyword evidence="4" id="KW-1185">Reference proteome</keyword>
<dbReference type="RefSeq" id="WP_275418727.1">
    <property type="nucleotide sequence ID" value="NZ_CP106878.1"/>
</dbReference>
<feature type="coiled-coil region" evidence="1">
    <location>
        <begin position="718"/>
        <end position="773"/>
    </location>
</feature>
<feature type="domain" description="DUSP" evidence="2">
    <location>
        <begin position="603"/>
        <end position="788"/>
    </location>
</feature>
<organism evidence="3 4">
    <name type="scientific">Fervidibacillus albus</name>
    <dbReference type="NCBI Taxonomy" id="2980026"/>
    <lineage>
        <taxon>Bacteria</taxon>
        <taxon>Bacillati</taxon>
        <taxon>Bacillota</taxon>
        <taxon>Bacilli</taxon>
        <taxon>Bacillales</taxon>
        <taxon>Bacillaceae</taxon>
        <taxon>Fervidibacillus</taxon>
    </lineage>
</organism>
<dbReference type="GO" id="GO:0004843">
    <property type="term" value="F:cysteine-type deubiquitinase activity"/>
    <property type="evidence" value="ECO:0007669"/>
    <property type="project" value="InterPro"/>
</dbReference>
<evidence type="ECO:0000313" key="4">
    <source>
        <dbReference type="Proteomes" id="UP001164718"/>
    </source>
</evidence>
<evidence type="ECO:0000259" key="2">
    <source>
        <dbReference type="PROSITE" id="PS51283"/>
    </source>
</evidence>
<gene>
    <name evidence="3" type="ORF">OE104_06285</name>
</gene>
<feature type="coiled-coil region" evidence="1">
    <location>
        <begin position="388"/>
        <end position="422"/>
    </location>
</feature>